<dbReference type="Proteomes" id="UP001454036">
    <property type="component" value="Unassembled WGS sequence"/>
</dbReference>
<protein>
    <submittedName>
        <fullName evidence="1">Uncharacterized protein</fullName>
    </submittedName>
</protein>
<comment type="caution">
    <text evidence="1">The sequence shown here is derived from an EMBL/GenBank/DDBJ whole genome shotgun (WGS) entry which is preliminary data.</text>
</comment>
<dbReference type="AlphaFoldDB" id="A0AAV3PPK6"/>
<evidence type="ECO:0000313" key="2">
    <source>
        <dbReference type="Proteomes" id="UP001454036"/>
    </source>
</evidence>
<dbReference type="EMBL" id="BAABME010033524">
    <property type="protein sequence ID" value="GAA0153165.1"/>
    <property type="molecule type" value="Genomic_DNA"/>
</dbReference>
<accession>A0AAV3PPK6</accession>
<sequence length="117" mass="12903">MVSSSSKPLKKRSLHEDYSVDIDPKHVKWSTTRRPCLVVVSSSDVPDAVTKDVETITLTEIVISSEDEVWIEVLDSDESSDCMVTEVADSGDEAQMEIVDSTGPLDCMITVLEINEN</sequence>
<keyword evidence="2" id="KW-1185">Reference proteome</keyword>
<organism evidence="1 2">
    <name type="scientific">Lithospermum erythrorhizon</name>
    <name type="common">Purple gromwell</name>
    <name type="synonym">Lithospermum officinale var. erythrorhizon</name>
    <dbReference type="NCBI Taxonomy" id="34254"/>
    <lineage>
        <taxon>Eukaryota</taxon>
        <taxon>Viridiplantae</taxon>
        <taxon>Streptophyta</taxon>
        <taxon>Embryophyta</taxon>
        <taxon>Tracheophyta</taxon>
        <taxon>Spermatophyta</taxon>
        <taxon>Magnoliopsida</taxon>
        <taxon>eudicotyledons</taxon>
        <taxon>Gunneridae</taxon>
        <taxon>Pentapetalae</taxon>
        <taxon>asterids</taxon>
        <taxon>lamiids</taxon>
        <taxon>Boraginales</taxon>
        <taxon>Boraginaceae</taxon>
        <taxon>Boraginoideae</taxon>
        <taxon>Lithospermeae</taxon>
        <taxon>Lithospermum</taxon>
    </lineage>
</organism>
<gene>
    <name evidence="1" type="ORF">LIER_43211</name>
</gene>
<proteinExistence type="predicted"/>
<reference evidence="1 2" key="1">
    <citation type="submission" date="2024-01" db="EMBL/GenBank/DDBJ databases">
        <title>The complete chloroplast genome sequence of Lithospermum erythrorhizon: insights into the phylogenetic relationship among Boraginaceae species and the maternal lineages of purple gromwells.</title>
        <authorList>
            <person name="Okada T."/>
            <person name="Watanabe K."/>
        </authorList>
    </citation>
    <scope>NUCLEOTIDE SEQUENCE [LARGE SCALE GENOMIC DNA]</scope>
</reference>
<evidence type="ECO:0000313" key="1">
    <source>
        <dbReference type="EMBL" id="GAA0153165.1"/>
    </source>
</evidence>
<name>A0AAV3PPK6_LITER</name>